<dbReference type="Proteomes" id="UP000185426">
    <property type="component" value="Chromosome"/>
</dbReference>
<dbReference type="Pfam" id="PF05521">
    <property type="entry name" value="Phage_HCP"/>
    <property type="match status" value="1"/>
</dbReference>
<organism evidence="1 2">
    <name type="scientific">Bacillus safensis</name>
    <dbReference type="NCBI Taxonomy" id="561879"/>
    <lineage>
        <taxon>Bacteria</taxon>
        <taxon>Bacillati</taxon>
        <taxon>Bacillota</taxon>
        <taxon>Bacilli</taxon>
        <taxon>Bacillales</taxon>
        <taxon>Bacillaceae</taxon>
        <taxon>Bacillus</taxon>
    </lineage>
</organism>
<dbReference type="NCBIfam" id="TIGR01563">
    <property type="entry name" value="gp16_SPP1"/>
    <property type="match status" value="1"/>
</dbReference>
<name>A0A1L6ZHE9_BACIA</name>
<gene>
    <name evidence="1" type="ORF">BSA145_08485</name>
</gene>
<dbReference type="AlphaFoldDB" id="A0A1L6ZHE9"/>
<dbReference type="Gene3D" id="2.40.10.270">
    <property type="entry name" value="Bacteriophage SPP1 head-tail adaptor protein"/>
    <property type="match status" value="1"/>
</dbReference>
<dbReference type="EMBL" id="CP015607">
    <property type="protein sequence ID" value="APT45938.1"/>
    <property type="molecule type" value="Genomic_DNA"/>
</dbReference>
<protein>
    <submittedName>
        <fullName evidence="1">Phage head-tail adapter protein</fullName>
    </submittedName>
</protein>
<evidence type="ECO:0000313" key="2">
    <source>
        <dbReference type="Proteomes" id="UP000185426"/>
    </source>
</evidence>
<evidence type="ECO:0000313" key="1">
    <source>
        <dbReference type="EMBL" id="APT45938.1"/>
    </source>
</evidence>
<reference evidence="1 2" key="1">
    <citation type="submission" date="2016-05" db="EMBL/GenBank/DDBJ databases">
        <title>Complete Genome and Methylome Analysis of Psychrotrophic Bacterial Isolates from Antarctic Lake Untersee.</title>
        <authorList>
            <person name="Fomenkov A."/>
            <person name="Akimov V.N."/>
            <person name="Vasilyeva L.V."/>
            <person name="Andersen D."/>
            <person name="Vincze T."/>
            <person name="Roberts R.J."/>
        </authorList>
    </citation>
    <scope>NUCLEOTIDE SEQUENCE [LARGE SCALE GENOMIC DNA]</scope>
    <source>
        <strain evidence="1 2">U14-5</strain>
    </source>
</reference>
<sequence length="122" mass="14251">MMKKISKLNRRLIFQVKRREQDDELNWNETYENVFETWGSIEGFSGSKSDTLVAGALGVKSPKKITIRYREDVKQDMRILHQTGTDDTGEPIYRTFEVMDFNDIENKKKQLEVTCNEVDING</sequence>
<dbReference type="InterPro" id="IPR038666">
    <property type="entry name" value="SSP1_head-tail_sf"/>
</dbReference>
<proteinExistence type="predicted"/>
<dbReference type="InterPro" id="IPR008767">
    <property type="entry name" value="Phage_SPP1_head-tail_adaptor"/>
</dbReference>
<accession>A0A1L6ZHE9</accession>